<dbReference type="Proteomes" id="UP000054164">
    <property type="component" value="Unassembled WGS sequence"/>
</dbReference>
<dbReference type="EMBL" id="DF384213">
    <property type="protein sequence ID" value="GAE01056.1"/>
    <property type="molecule type" value="Genomic_DNA"/>
</dbReference>
<dbReference type="AlphaFoldDB" id="A0A0S6U0Q7"/>
<evidence type="ECO:0000313" key="8">
    <source>
        <dbReference type="EMBL" id="GAE01056.1"/>
    </source>
</evidence>
<dbReference type="CDD" id="cd06225">
    <property type="entry name" value="HAMP"/>
    <property type="match status" value="1"/>
</dbReference>
<dbReference type="Pfam" id="PF00015">
    <property type="entry name" value="MCPsignal"/>
    <property type="match status" value="1"/>
</dbReference>
<dbReference type="PANTHER" id="PTHR32089">
    <property type="entry name" value="METHYL-ACCEPTING CHEMOTAXIS PROTEIN MCPB"/>
    <property type="match status" value="1"/>
</dbReference>
<feature type="domain" description="HAMP" evidence="7">
    <location>
        <begin position="211"/>
        <end position="259"/>
    </location>
</feature>
<dbReference type="PRINTS" id="PR00260">
    <property type="entry name" value="CHEMTRNSDUCR"/>
</dbReference>
<gene>
    <name evidence="8" type="ORF">CBO05C_0746</name>
</gene>
<proteinExistence type="inferred from homology"/>
<keyword evidence="5" id="KW-0812">Transmembrane</keyword>
<feature type="transmembrane region" description="Helical" evidence="5">
    <location>
        <begin position="182"/>
        <end position="205"/>
    </location>
</feature>
<dbReference type="RefSeq" id="WP_030033525.1">
    <property type="nucleotide sequence ID" value="NZ_DF384213.1"/>
</dbReference>
<dbReference type="PROSITE" id="PS50111">
    <property type="entry name" value="CHEMOTAXIS_TRANSDUC_2"/>
    <property type="match status" value="1"/>
</dbReference>
<evidence type="ECO:0000256" key="1">
    <source>
        <dbReference type="ARBA" id="ARBA00023224"/>
    </source>
</evidence>
<keyword evidence="5" id="KW-0472">Membrane</keyword>
<sequence>MKISKFLKIMGAIFTVIILANIFSVYSLRQSFKNERLTIERQKEFKQLGIDLRNASDYLTNQARRYVQFGEQKFYDNYWKEVKETKTRDHVVERLKELGSPQEELNLIEESKNNSDELVKIEDEAMKSVEKKDFNKARQLMFDSNYDNNKAKIEEPILEFQKKMNSRNESEVQAERKKSNMLFNITIGLIIILVGLIIFTFTVLVKKISNLAEISDKLKELSNNEGDLTSRIQSNSKDEVGEIASSFNNLLESLQNLIIQIINTTLDIKKQSNEFTRISQGIKEGSEQITVTMEEMSEGVEEQAVSASEVASSSQNLNNIIEEANESEKSLKISSKEVLRITKEGKNEMESSVNQIISINDIVKESVQKVNRLDFQSQEISKLVQVIKSISEQTNLLALNAAIEAARAGESGKGFAVVADEIRKLAEEVGHSVNEITELVISIQNESKTVASSLEKGYEEVEKGTNQIKGTGEIFRIIDVNISEIVDKIDYVSSKFDNIQQNSKKIEEEIQKVASVSEETSAGIEETTASVQEETNSIEIVFQNALKVSELSDNLSNMVKKFKVK</sequence>
<evidence type="ECO:0000259" key="7">
    <source>
        <dbReference type="PROSITE" id="PS50885"/>
    </source>
</evidence>
<evidence type="ECO:0000256" key="3">
    <source>
        <dbReference type="PROSITE-ProRule" id="PRU00284"/>
    </source>
</evidence>
<dbReference type="InterPro" id="IPR004090">
    <property type="entry name" value="Chemotax_Me-accpt_rcpt"/>
</dbReference>
<accession>A0A0S6U0Q7</accession>
<dbReference type="PROSITE" id="PS50885">
    <property type="entry name" value="HAMP"/>
    <property type="match status" value="1"/>
</dbReference>
<evidence type="ECO:0000256" key="2">
    <source>
        <dbReference type="ARBA" id="ARBA00029447"/>
    </source>
</evidence>
<evidence type="ECO:0008006" key="9">
    <source>
        <dbReference type="Google" id="ProtNLM"/>
    </source>
</evidence>
<dbReference type="SMART" id="SM00304">
    <property type="entry name" value="HAMP"/>
    <property type="match status" value="1"/>
</dbReference>
<dbReference type="CDD" id="cd11386">
    <property type="entry name" value="MCP_signal"/>
    <property type="match status" value="1"/>
</dbReference>
<dbReference type="SUPFAM" id="SSF58104">
    <property type="entry name" value="Methyl-accepting chemotaxis protein (MCP) signaling domain"/>
    <property type="match status" value="1"/>
</dbReference>
<keyword evidence="5" id="KW-1133">Transmembrane helix</keyword>
<feature type="domain" description="Methyl-accepting transducer" evidence="6">
    <location>
        <begin position="278"/>
        <end position="528"/>
    </location>
</feature>
<dbReference type="PANTHER" id="PTHR32089:SF112">
    <property type="entry name" value="LYSOZYME-LIKE PROTEIN-RELATED"/>
    <property type="match status" value="1"/>
</dbReference>
<organism evidence="8">
    <name type="scientific">Clostridium botulinum B str. Osaka05</name>
    <dbReference type="NCBI Taxonomy" id="1407017"/>
    <lineage>
        <taxon>Bacteria</taxon>
        <taxon>Bacillati</taxon>
        <taxon>Bacillota</taxon>
        <taxon>Clostridia</taxon>
        <taxon>Eubacteriales</taxon>
        <taxon>Clostridiaceae</taxon>
        <taxon>Clostridium</taxon>
    </lineage>
</organism>
<evidence type="ECO:0000259" key="6">
    <source>
        <dbReference type="PROSITE" id="PS50111"/>
    </source>
</evidence>
<dbReference type="InterPro" id="IPR004089">
    <property type="entry name" value="MCPsignal_dom"/>
</dbReference>
<dbReference type="GO" id="GO:0004888">
    <property type="term" value="F:transmembrane signaling receptor activity"/>
    <property type="evidence" value="ECO:0007669"/>
    <property type="project" value="InterPro"/>
</dbReference>
<dbReference type="Gene3D" id="6.10.340.10">
    <property type="match status" value="1"/>
</dbReference>
<dbReference type="Gene3D" id="1.10.287.950">
    <property type="entry name" value="Methyl-accepting chemotaxis protein"/>
    <property type="match status" value="1"/>
</dbReference>
<feature type="transmembrane region" description="Helical" evidence="5">
    <location>
        <begin position="6"/>
        <end position="28"/>
    </location>
</feature>
<protein>
    <recommendedName>
        <fullName evidence="9">Methyl-accepting chemotaxis protein</fullName>
    </recommendedName>
</protein>
<reference evidence="8" key="1">
    <citation type="submission" date="2013-10" db="EMBL/GenBank/DDBJ databases">
        <title>Draft genome sequence of Clostridium botulinum type B strain Osaka05.</title>
        <authorList>
            <person name="Sakaguchi Y."/>
            <person name="Hosomi K."/>
            <person name="Uchiyama J."/>
            <person name="Ogura Y."/>
            <person name="Sakaguchi M."/>
            <person name="Kohda T."/>
            <person name="Mukamoto M."/>
            <person name="Misawa N."/>
            <person name="Matsuzaki S."/>
            <person name="Hayashi T."/>
            <person name="Kozaki S."/>
        </authorList>
    </citation>
    <scope>NUCLEOTIDE SEQUENCE</scope>
    <source>
        <strain evidence="8">Osaka05</strain>
    </source>
</reference>
<dbReference type="GO" id="GO:0016020">
    <property type="term" value="C:membrane"/>
    <property type="evidence" value="ECO:0007669"/>
    <property type="project" value="InterPro"/>
</dbReference>
<dbReference type="InterPro" id="IPR003660">
    <property type="entry name" value="HAMP_dom"/>
</dbReference>
<evidence type="ECO:0000256" key="5">
    <source>
        <dbReference type="SAM" id="Phobius"/>
    </source>
</evidence>
<evidence type="ECO:0000256" key="4">
    <source>
        <dbReference type="SAM" id="Coils"/>
    </source>
</evidence>
<dbReference type="GO" id="GO:0006935">
    <property type="term" value="P:chemotaxis"/>
    <property type="evidence" value="ECO:0007669"/>
    <property type="project" value="InterPro"/>
</dbReference>
<dbReference type="Pfam" id="PF00672">
    <property type="entry name" value="HAMP"/>
    <property type="match status" value="1"/>
</dbReference>
<dbReference type="GO" id="GO:0007165">
    <property type="term" value="P:signal transduction"/>
    <property type="evidence" value="ECO:0007669"/>
    <property type="project" value="UniProtKB-KW"/>
</dbReference>
<dbReference type="SMART" id="SM00283">
    <property type="entry name" value="MA"/>
    <property type="match status" value="1"/>
</dbReference>
<keyword evidence="4" id="KW-0175">Coiled coil</keyword>
<feature type="coiled-coil region" evidence="4">
    <location>
        <begin position="204"/>
        <end position="231"/>
    </location>
</feature>
<keyword evidence="1 3" id="KW-0807">Transducer</keyword>
<name>A0A0S6U0Q7_CLOBO</name>
<comment type="similarity">
    <text evidence="2">Belongs to the methyl-accepting chemotaxis (MCP) protein family.</text>
</comment>
<dbReference type="HOGENOM" id="CLU_000445_107_27_9"/>